<name>A0A3M9XXP1_9PEZI</name>
<dbReference type="AlphaFoldDB" id="A0A3M9XXP1"/>
<dbReference type="Proteomes" id="UP000267145">
    <property type="component" value="Unassembled WGS sequence"/>
</dbReference>
<dbReference type="EMBL" id="RBVV01000183">
    <property type="protein sequence ID" value="RNJ52675.1"/>
    <property type="molecule type" value="Genomic_DNA"/>
</dbReference>
<comment type="caution">
    <text evidence="2">The sequence shown here is derived from an EMBL/GenBank/DDBJ whole genome shotgun (WGS) entry which is preliminary data.</text>
</comment>
<feature type="region of interest" description="Disordered" evidence="1">
    <location>
        <begin position="211"/>
        <end position="232"/>
    </location>
</feature>
<protein>
    <submittedName>
        <fullName evidence="2">Uncharacterized protein</fullName>
    </submittedName>
</protein>
<gene>
    <name evidence="2" type="ORF">D7B24_003096</name>
</gene>
<evidence type="ECO:0000313" key="3">
    <source>
        <dbReference type="Proteomes" id="UP000267145"/>
    </source>
</evidence>
<sequence>MAYTKSVDELQELLRQAEQRAEDAERDRQEERQRAEREQERAEREQQRAEREQQRAEDAEEQTRLTTFIEYIVACHIHVFLKLVVETDKKLTSKGSITNPRNKWCPTHLRPWPDFLEQQRVIFGTLHDSFPTDSRLFESRGFLAGLGHRISQRPIANEKTLEFFLHNSVEDPVRTISEQLKQVESVRRAFDMGRGIVFENHPHAISDVAQEVADRQTPSTPQTPDHRHDLNQLRPDQICVYRSNDGPSESRTMVFVSEYKPPHKLTTPHLRLGLRAMNIPNDVVNRKTIPTSAAPDALFQYHAERLTASAVTQTYHYMIEGGLEYGLVTTGEAIVFLKVDWEEPETLYYHLAEPGPEVAAHPEHSHVCTAVEQSLDDGIRPLYVSGARGVLFQVTMIAYGYTFVGKGTVQAFIRDLEHEAAVYERLRSIQGANVPVFLGAIDLRPMKKIYYYDHRVTYQRHVGGKSSYVWSGSQLAYGTNGNVLRAGRWTGVNAREAG</sequence>
<accession>A0A3M9XXP1</accession>
<evidence type="ECO:0000313" key="2">
    <source>
        <dbReference type="EMBL" id="RNJ52675.1"/>
    </source>
</evidence>
<keyword evidence="3" id="KW-1185">Reference proteome</keyword>
<reference evidence="2 3" key="1">
    <citation type="submission" date="2018-10" db="EMBL/GenBank/DDBJ databases">
        <title>Genome sequence of Verticillium nonalfalfae VnAa140.</title>
        <authorList>
            <person name="Stajich J.E."/>
            <person name="Kasson M.T."/>
        </authorList>
    </citation>
    <scope>NUCLEOTIDE SEQUENCE [LARGE SCALE GENOMIC DNA]</scope>
    <source>
        <strain evidence="2 3">VnAa140</strain>
    </source>
</reference>
<proteinExistence type="predicted"/>
<dbReference type="RefSeq" id="XP_028490833.1">
    <property type="nucleotide sequence ID" value="XM_028637290.1"/>
</dbReference>
<evidence type="ECO:0000256" key="1">
    <source>
        <dbReference type="SAM" id="MobiDB-lite"/>
    </source>
</evidence>
<dbReference type="STRING" id="1051616.A0A3M9XXP1"/>
<dbReference type="GeneID" id="39606785"/>
<organism evidence="2 3">
    <name type="scientific">Verticillium nonalfalfae</name>
    <dbReference type="NCBI Taxonomy" id="1051616"/>
    <lineage>
        <taxon>Eukaryota</taxon>
        <taxon>Fungi</taxon>
        <taxon>Dikarya</taxon>
        <taxon>Ascomycota</taxon>
        <taxon>Pezizomycotina</taxon>
        <taxon>Sordariomycetes</taxon>
        <taxon>Hypocreomycetidae</taxon>
        <taxon>Glomerellales</taxon>
        <taxon>Plectosphaerellaceae</taxon>
        <taxon>Verticillium</taxon>
    </lineage>
</organism>
<feature type="compositionally biased region" description="Basic and acidic residues" evidence="1">
    <location>
        <begin position="15"/>
        <end position="60"/>
    </location>
</feature>
<feature type="region of interest" description="Disordered" evidence="1">
    <location>
        <begin position="14"/>
        <end position="60"/>
    </location>
</feature>